<dbReference type="AlphaFoldDB" id="C0MDF1"/>
<dbReference type="KEGG" id="seq:SZO_14480"/>
<gene>
    <name evidence="1" type="ordered locus">SZO_14480</name>
</gene>
<protein>
    <submittedName>
        <fullName evidence="1">Uncharacterized protein</fullName>
    </submittedName>
</protein>
<sequence length="222" mass="25150">MNELPTSKSFIDGMSPEDSQRYIQWNKYAKAGLSPSDRVRILEISEKAPKIKLKNGKNRQKLFKKIEATDKEVTRRPDPSSYLAPEYIEAHRRQFDNGAAKFQKFKPNVTYQKGIVGDELGNSFWLSKDHADIIQDVAKGDNRLYETLLGFDEGYLGDGPLYRLDVSPEVISEKGISIPSGNEKSANSWWRPGGRTYPDDMPEGVMQGISTKKGDHTWHVVN</sequence>
<dbReference type="eggNOG" id="COG3210">
    <property type="taxonomic scope" value="Bacteria"/>
</dbReference>
<evidence type="ECO:0000313" key="2">
    <source>
        <dbReference type="Proteomes" id="UP000001368"/>
    </source>
</evidence>
<dbReference type="Proteomes" id="UP000001368">
    <property type="component" value="Chromosome"/>
</dbReference>
<accession>C0MDF1</accession>
<dbReference type="HOGENOM" id="CLU_089970_1_0_9"/>
<reference evidence="1 2" key="1">
    <citation type="journal article" date="2009" name="PLoS Pathog.">
        <title>Genomic evidence for the evolution of Streptococcus equi: host restriction, increased virulence, and genetic exchange with human pathogens.</title>
        <authorList>
            <person name="Holden M.T.G."/>
            <person name="Heather Z."/>
            <person name="Paillot R."/>
            <person name="Steward K.F."/>
            <person name="Webb K."/>
            <person name="Ainslie F."/>
            <person name="Jourdan T."/>
            <person name="Bason N.C."/>
            <person name="Holroyd N.E."/>
            <person name="Mungall K."/>
            <person name="Quail M.A."/>
            <person name="Sanders M."/>
            <person name="Simmonds M."/>
            <person name="Willey D."/>
            <person name="Brooks K."/>
            <person name="Aanensen D.M."/>
            <person name="Spratt B.G."/>
            <person name="Jolley K.A."/>
            <person name="Maiden M.C.J."/>
            <person name="Kehoe M."/>
            <person name="Chanter N."/>
            <person name="Bentley S.D."/>
            <person name="Robinson C."/>
            <person name="Maskell D.J."/>
            <person name="Parkhill J."/>
            <person name="Waller A.S."/>
        </authorList>
    </citation>
    <scope>NUCLEOTIDE SEQUENCE [LARGE SCALE GENOMIC DNA]</scope>
    <source>
        <strain evidence="1 2">H70</strain>
    </source>
</reference>
<organism evidence="2">
    <name type="scientific">Streptococcus equi subsp. zooepidemicus (strain H70)</name>
    <dbReference type="NCBI Taxonomy" id="553483"/>
    <lineage>
        <taxon>Bacteria</taxon>
        <taxon>Bacillati</taxon>
        <taxon>Bacillota</taxon>
        <taxon>Bacilli</taxon>
        <taxon>Lactobacillales</taxon>
        <taxon>Streptococcaceae</taxon>
        <taxon>Streptococcus</taxon>
    </lineage>
</organism>
<evidence type="ECO:0000313" key="1">
    <source>
        <dbReference type="EMBL" id="CAX00071.1"/>
    </source>
</evidence>
<dbReference type="EMBL" id="FM204884">
    <property type="protein sequence ID" value="CAX00071.1"/>
    <property type="molecule type" value="Genomic_DNA"/>
</dbReference>
<proteinExistence type="predicted"/>
<name>C0MDF1_STRS7</name>